<accession>A0A1Y5SFF9</accession>
<dbReference type="Pfam" id="PF09859">
    <property type="entry name" value="Oxygenase-NA"/>
    <property type="match status" value="1"/>
</dbReference>
<dbReference type="EMBL" id="FWFR01000001">
    <property type="protein sequence ID" value="SLN39603.1"/>
    <property type="molecule type" value="Genomic_DNA"/>
</dbReference>
<proteinExistence type="predicted"/>
<dbReference type="Proteomes" id="UP000193200">
    <property type="component" value="Unassembled WGS sequence"/>
</dbReference>
<evidence type="ECO:0008006" key="3">
    <source>
        <dbReference type="Google" id="ProtNLM"/>
    </source>
</evidence>
<reference evidence="1 2" key="1">
    <citation type="submission" date="2017-03" db="EMBL/GenBank/DDBJ databases">
        <authorList>
            <person name="Afonso C.L."/>
            <person name="Miller P.J."/>
            <person name="Scott M.A."/>
            <person name="Spackman E."/>
            <person name="Goraichik I."/>
            <person name="Dimitrov K.M."/>
            <person name="Suarez D.L."/>
            <person name="Swayne D.E."/>
        </authorList>
    </citation>
    <scope>NUCLEOTIDE SEQUENCE [LARGE SCALE GENOMIC DNA]</scope>
    <source>
        <strain evidence="1 2">CECT 7691</strain>
    </source>
</reference>
<name>A0A1Y5SFF9_9PROT</name>
<dbReference type="InParanoid" id="A0A1Y5SFF9"/>
<gene>
    <name evidence="1" type="ORF">OCH7691_01654</name>
</gene>
<dbReference type="Gene3D" id="2.60.120.620">
    <property type="entry name" value="q2cbj1_9rhob like domain"/>
    <property type="match status" value="1"/>
</dbReference>
<evidence type="ECO:0000313" key="1">
    <source>
        <dbReference type="EMBL" id="SLN39603.1"/>
    </source>
</evidence>
<keyword evidence="2" id="KW-1185">Reference proteome</keyword>
<dbReference type="RefSeq" id="WP_085882855.1">
    <property type="nucleotide sequence ID" value="NZ_FWFR01000001.1"/>
</dbReference>
<protein>
    <recommendedName>
        <fullName evidence="3">Fe2OG dioxygenase domain-containing protein</fullName>
    </recommendedName>
</protein>
<evidence type="ECO:0000313" key="2">
    <source>
        <dbReference type="Proteomes" id="UP000193200"/>
    </source>
</evidence>
<dbReference type="InterPro" id="IPR018655">
    <property type="entry name" value="DUF2086"/>
</dbReference>
<organism evidence="1 2">
    <name type="scientific">Oceanibacterium hippocampi</name>
    <dbReference type="NCBI Taxonomy" id="745714"/>
    <lineage>
        <taxon>Bacteria</taxon>
        <taxon>Pseudomonadati</taxon>
        <taxon>Pseudomonadota</taxon>
        <taxon>Alphaproteobacteria</taxon>
        <taxon>Sneathiellales</taxon>
        <taxon>Sneathiellaceae</taxon>
        <taxon>Oceanibacterium</taxon>
    </lineage>
</organism>
<dbReference type="AlphaFoldDB" id="A0A1Y5SFF9"/>
<sequence>MNKQQTDSVPDSSALAAGDLAARVETAIGERGAALVPAMLDSTTCRDIVGLYGDDARFRSRIEMARHAYGLGDYAYFDYPLPPVVAALRTRLYAALVPVANRMMAALGRETRYPDRLEDFLERCHAAGQARPTPLVLHYRTGGHNRLHRDLYGPTVFPLQAVIMLSAPETDFTGGEFVLVENRPRQQALCSVWQPGQGDMIVFPVADRPVPGKRGMMTASMRHGVSPLKSGERWTLGIILHDAA</sequence>